<name>A0A834M5J7_RHYFE</name>
<dbReference type="Proteomes" id="UP000625711">
    <property type="component" value="Unassembled WGS sequence"/>
</dbReference>
<comment type="caution">
    <text evidence="1">The sequence shown here is derived from an EMBL/GenBank/DDBJ whole genome shotgun (WGS) entry which is preliminary data.</text>
</comment>
<keyword evidence="2" id="KW-1185">Reference proteome</keyword>
<sequence>MPVTNRQIPTIECTEAIGHRSNHVNSAEKSHPPEIQIVQGNAGQDVCVYDKSIHNRSFDRAVKQALELWMKRETFERYKHALGSRSLLDIVADSVTQKMILFILVKDDV</sequence>
<evidence type="ECO:0000313" key="2">
    <source>
        <dbReference type="Proteomes" id="UP000625711"/>
    </source>
</evidence>
<evidence type="ECO:0000313" key="1">
    <source>
        <dbReference type="EMBL" id="KAF7272846.1"/>
    </source>
</evidence>
<protein>
    <submittedName>
        <fullName evidence="1">Uncharacterized protein</fullName>
    </submittedName>
</protein>
<proteinExistence type="predicted"/>
<dbReference type="AlphaFoldDB" id="A0A834M5J7"/>
<accession>A0A834M5J7</accession>
<gene>
    <name evidence="1" type="ORF">GWI33_014410</name>
</gene>
<organism evidence="1 2">
    <name type="scientific">Rhynchophorus ferrugineus</name>
    <name type="common">Red palm weevil</name>
    <name type="synonym">Curculio ferrugineus</name>
    <dbReference type="NCBI Taxonomy" id="354439"/>
    <lineage>
        <taxon>Eukaryota</taxon>
        <taxon>Metazoa</taxon>
        <taxon>Ecdysozoa</taxon>
        <taxon>Arthropoda</taxon>
        <taxon>Hexapoda</taxon>
        <taxon>Insecta</taxon>
        <taxon>Pterygota</taxon>
        <taxon>Neoptera</taxon>
        <taxon>Endopterygota</taxon>
        <taxon>Coleoptera</taxon>
        <taxon>Polyphaga</taxon>
        <taxon>Cucujiformia</taxon>
        <taxon>Curculionidae</taxon>
        <taxon>Dryophthorinae</taxon>
        <taxon>Rhynchophorus</taxon>
    </lineage>
</organism>
<reference evidence="1" key="1">
    <citation type="submission" date="2020-08" db="EMBL/GenBank/DDBJ databases">
        <title>Genome sequencing and assembly of the red palm weevil Rhynchophorus ferrugineus.</title>
        <authorList>
            <person name="Dias G.B."/>
            <person name="Bergman C.M."/>
            <person name="Manee M."/>
        </authorList>
    </citation>
    <scope>NUCLEOTIDE SEQUENCE</scope>
    <source>
        <strain evidence="1">AA-2017</strain>
        <tissue evidence="1">Whole larva</tissue>
    </source>
</reference>
<dbReference type="EMBL" id="JAACXV010013673">
    <property type="protein sequence ID" value="KAF7272846.1"/>
    <property type="molecule type" value="Genomic_DNA"/>
</dbReference>